<protein>
    <recommendedName>
        <fullName evidence="4">Integrase catalytic domain-containing protein</fullName>
    </recommendedName>
</protein>
<keyword evidence="6" id="KW-1185">Reference proteome</keyword>
<dbReference type="SUPFAM" id="SSF56672">
    <property type="entry name" value="DNA/RNA polymerases"/>
    <property type="match status" value="1"/>
</dbReference>
<keyword evidence="1" id="KW-0479">Metal-binding</keyword>
<feature type="compositionally biased region" description="Basic and acidic residues" evidence="3">
    <location>
        <begin position="52"/>
        <end position="63"/>
    </location>
</feature>
<dbReference type="GO" id="GO:0006508">
    <property type="term" value="P:proteolysis"/>
    <property type="evidence" value="ECO:0007669"/>
    <property type="project" value="UniProtKB-KW"/>
</dbReference>
<dbReference type="InterPro" id="IPR001584">
    <property type="entry name" value="Integrase_cat-core"/>
</dbReference>
<dbReference type="EMBL" id="JARYMX010000016">
    <property type="protein sequence ID" value="KAJ9536560.1"/>
    <property type="molecule type" value="Genomic_DNA"/>
</dbReference>
<sequence>MTSSGVSEVLKSKFTWLEKEKWPETNVSSISVTAGDSKKGPPQKQFKPNAFKNKEPRSDRESCTRMPNARKGSKNKSSKKQHVSTWYVDSICSRHMTGTLELLSEYIQKEGSSVAFGGNKKGKVNAYGMVVKGEIKVNQVSYVDGLKHNLINSLNGKKYILVLVDEFSRFTWVEFIRKKSQVPLVLINLLKRLQVLYGLQVRVLRSDNGTEFKNSVIEEYLTSVGITHNFSAPRTPQQNGVVERKNRTLVEAAGTMLNAFGLPLTFWAEAIYAACYTQNRSLVVKRFEKTPYQLLYNKRPNIKFFHVFGCKCYILNDREPLGKFDPKGDDAIFIGYAWDSVAYRVYIPRTQIVVINTNVKFDDSFQEWYEDDEDSDRTSVTIDRASADADRAPVTQTSTSETKASTSIADDLGLEAIERNSMKSCEKVGKSAIWKQRGFASANLILSRHEVAIEPPSPAEEIISTEEPLSQSLQEINSTFNLPQAIKWTKDHPQSQIIGEPSAGVKIRATANFCLFSCFVSELKPKKVSDALADPFWVEAMQDELLQFERNLVWTLTPLPHRKVAIGTKWVFKNKKEENGLVVRNKARLKAIRIFLGYAAHRGFKVYQMDVKSAFLNGKLKEEVYVKQPPGFENERYPNHVYFLDKALYGLKQAPKAWYERLSSFLTSNGFNRVKQSSEGIFINQAKYVQDLLKKYKLSDVSPMRTPMAARLKPHKDLHGTSVECKIYRDMIGSLLYLTASRPDIMFATCVCARYQANPKDSHLSVVKRILRYLKKTPSLGLWYRLHSGFDLLAYTASDYGGCQVDRKSTSGSCQFLGGKLVSWSSKKQNCVSTSTAEIPILCDSKSATAISANPVQHSKTKHIDIRYHFLKHHVEEGNVEMCFVNTQYQLADLLTKALDEKRFNFLVEKIGMTGPMP</sequence>
<dbReference type="GO" id="GO:0003676">
    <property type="term" value="F:nucleic acid binding"/>
    <property type="evidence" value="ECO:0007669"/>
    <property type="project" value="InterPro"/>
</dbReference>
<evidence type="ECO:0000313" key="6">
    <source>
        <dbReference type="Proteomes" id="UP001172457"/>
    </source>
</evidence>
<reference evidence="5" key="1">
    <citation type="submission" date="2023-03" db="EMBL/GenBank/DDBJ databases">
        <title>Chromosome-scale reference genome and RAD-based genetic map of yellow starthistle (Centaurea solstitialis) reveal putative structural variation and QTLs associated with invader traits.</title>
        <authorList>
            <person name="Reatini B."/>
            <person name="Cang F.A."/>
            <person name="Jiang Q."/>
            <person name="Mckibben M.T.W."/>
            <person name="Barker M.S."/>
            <person name="Rieseberg L.H."/>
            <person name="Dlugosch K.M."/>
        </authorList>
    </citation>
    <scope>NUCLEOTIDE SEQUENCE</scope>
    <source>
        <strain evidence="5">CAN-66</strain>
        <tissue evidence="5">Leaf</tissue>
    </source>
</reference>
<dbReference type="GO" id="GO:0015074">
    <property type="term" value="P:DNA integration"/>
    <property type="evidence" value="ECO:0007669"/>
    <property type="project" value="InterPro"/>
</dbReference>
<accession>A0AA38SI23</accession>
<dbReference type="Pfam" id="PF00665">
    <property type="entry name" value="rve"/>
    <property type="match status" value="1"/>
</dbReference>
<dbReference type="PANTHER" id="PTHR42648">
    <property type="entry name" value="TRANSPOSASE, PUTATIVE-RELATED"/>
    <property type="match status" value="1"/>
</dbReference>
<dbReference type="CDD" id="cd09272">
    <property type="entry name" value="RNase_HI_RT_Ty1"/>
    <property type="match status" value="1"/>
</dbReference>
<dbReference type="Pfam" id="PF07727">
    <property type="entry name" value="RVT_2"/>
    <property type="match status" value="1"/>
</dbReference>
<evidence type="ECO:0000256" key="1">
    <source>
        <dbReference type="ARBA" id="ARBA00022723"/>
    </source>
</evidence>
<dbReference type="InterPro" id="IPR043502">
    <property type="entry name" value="DNA/RNA_pol_sf"/>
</dbReference>
<dbReference type="GO" id="GO:0004190">
    <property type="term" value="F:aspartic-type endopeptidase activity"/>
    <property type="evidence" value="ECO:0007669"/>
    <property type="project" value="UniProtKB-KW"/>
</dbReference>
<evidence type="ECO:0000256" key="2">
    <source>
        <dbReference type="ARBA" id="ARBA00022801"/>
    </source>
</evidence>
<dbReference type="InterPro" id="IPR057670">
    <property type="entry name" value="SH3_retrovirus"/>
</dbReference>
<name>A0AA38SI23_9ASTR</name>
<dbReference type="AlphaFoldDB" id="A0AA38SI23"/>
<proteinExistence type="predicted"/>
<feature type="compositionally biased region" description="Basic residues" evidence="3">
    <location>
        <begin position="71"/>
        <end position="81"/>
    </location>
</feature>
<dbReference type="Pfam" id="PF25597">
    <property type="entry name" value="SH3_retrovirus"/>
    <property type="match status" value="1"/>
</dbReference>
<dbReference type="InterPro" id="IPR013103">
    <property type="entry name" value="RVT_2"/>
</dbReference>
<evidence type="ECO:0000313" key="5">
    <source>
        <dbReference type="EMBL" id="KAJ9536560.1"/>
    </source>
</evidence>
<evidence type="ECO:0000256" key="3">
    <source>
        <dbReference type="SAM" id="MobiDB-lite"/>
    </source>
</evidence>
<feature type="domain" description="Integrase catalytic" evidence="4">
    <location>
        <begin position="132"/>
        <end position="299"/>
    </location>
</feature>
<dbReference type="PROSITE" id="PS50994">
    <property type="entry name" value="INTEGRASE"/>
    <property type="match status" value="1"/>
</dbReference>
<dbReference type="PANTHER" id="PTHR42648:SF32">
    <property type="entry name" value="RIBONUCLEASE H-LIKE DOMAIN, GAG-PRE-INTEGRASE DOMAIN PROTEIN-RELATED"/>
    <property type="match status" value="1"/>
</dbReference>
<feature type="compositionally biased region" description="Polar residues" evidence="3">
    <location>
        <begin position="25"/>
        <end position="34"/>
    </location>
</feature>
<keyword evidence="2" id="KW-0378">Hydrolase</keyword>
<organism evidence="5 6">
    <name type="scientific">Centaurea solstitialis</name>
    <name type="common">yellow star-thistle</name>
    <dbReference type="NCBI Taxonomy" id="347529"/>
    <lineage>
        <taxon>Eukaryota</taxon>
        <taxon>Viridiplantae</taxon>
        <taxon>Streptophyta</taxon>
        <taxon>Embryophyta</taxon>
        <taxon>Tracheophyta</taxon>
        <taxon>Spermatophyta</taxon>
        <taxon>Magnoliopsida</taxon>
        <taxon>eudicotyledons</taxon>
        <taxon>Gunneridae</taxon>
        <taxon>Pentapetalae</taxon>
        <taxon>asterids</taxon>
        <taxon>campanulids</taxon>
        <taxon>Asterales</taxon>
        <taxon>Asteraceae</taxon>
        <taxon>Carduoideae</taxon>
        <taxon>Cardueae</taxon>
        <taxon>Centaureinae</taxon>
        <taxon>Centaurea</taxon>
    </lineage>
</organism>
<evidence type="ECO:0000259" key="4">
    <source>
        <dbReference type="PROSITE" id="PS50994"/>
    </source>
</evidence>
<feature type="compositionally biased region" description="Polar residues" evidence="3">
    <location>
        <begin position="394"/>
        <end position="405"/>
    </location>
</feature>
<dbReference type="InterPro" id="IPR039537">
    <property type="entry name" value="Retrotran_Ty1/copia-like"/>
</dbReference>
<dbReference type="InterPro" id="IPR036397">
    <property type="entry name" value="RNaseH_sf"/>
</dbReference>
<dbReference type="Proteomes" id="UP001172457">
    <property type="component" value="Unassembled WGS sequence"/>
</dbReference>
<dbReference type="InterPro" id="IPR012337">
    <property type="entry name" value="RNaseH-like_sf"/>
</dbReference>
<dbReference type="SUPFAM" id="SSF53098">
    <property type="entry name" value="Ribonuclease H-like"/>
    <property type="match status" value="1"/>
</dbReference>
<comment type="caution">
    <text evidence="5">The sequence shown here is derived from an EMBL/GenBank/DDBJ whole genome shotgun (WGS) entry which is preliminary data.</text>
</comment>
<gene>
    <name evidence="5" type="ORF">OSB04_un000259</name>
</gene>
<feature type="region of interest" description="Disordered" evidence="3">
    <location>
        <begin position="24"/>
        <end position="81"/>
    </location>
</feature>
<dbReference type="GO" id="GO:0046872">
    <property type="term" value="F:metal ion binding"/>
    <property type="evidence" value="ECO:0007669"/>
    <property type="project" value="UniProtKB-KW"/>
</dbReference>
<dbReference type="Gene3D" id="3.30.420.10">
    <property type="entry name" value="Ribonuclease H-like superfamily/Ribonuclease H"/>
    <property type="match status" value="1"/>
</dbReference>
<feature type="region of interest" description="Disordered" evidence="3">
    <location>
        <begin position="376"/>
        <end position="405"/>
    </location>
</feature>